<comment type="caution">
    <text evidence="3">The sequence shown here is derived from an EMBL/GenBank/DDBJ whole genome shotgun (WGS) entry which is preliminary data.</text>
</comment>
<accession>A0ABX9P148</accession>
<dbReference type="SUPFAM" id="SSF47413">
    <property type="entry name" value="lambda repressor-like DNA-binding domains"/>
    <property type="match status" value="1"/>
</dbReference>
<organism evidence="3 4">
    <name type="scientific">Rahnella inusitata</name>
    <dbReference type="NCBI Taxonomy" id="58169"/>
    <lineage>
        <taxon>Bacteria</taxon>
        <taxon>Pseudomonadati</taxon>
        <taxon>Pseudomonadota</taxon>
        <taxon>Gammaproteobacteria</taxon>
        <taxon>Enterobacterales</taxon>
        <taxon>Yersiniaceae</taxon>
        <taxon>Rahnella</taxon>
    </lineage>
</organism>
<dbReference type="Gene3D" id="1.10.260.40">
    <property type="entry name" value="lambda repressor-like DNA-binding domains"/>
    <property type="match status" value="1"/>
</dbReference>
<gene>
    <name evidence="3" type="ORF">D5396_12755</name>
</gene>
<dbReference type="PROSITE" id="PS50943">
    <property type="entry name" value="HTH_CROC1"/>
    <property type="match status" value="1"/>
</dbReference>
<dbReference type="CDD" id="cd00093">
    <property type="entry name" value="HTH_XRE"/>
    <property type="match status" value="1"/>
</dbReference>
<dbReference type="Proteomes" id="UP000284119">
    <property type="component" value="Unassembled WGS sequence"/>
</dbReference>
<dbReference type="InterPro" id="IPR010982">
    <property type="entry name" value="Lambda_DNA-bd_dom_sf"/>
</dbReference>
<feature type="region of interest" description="Disordered" evidence="1">
    <location>
        <begin position="24"/>
        <end position="45"/>
    </location>
</feature>
<evidence type="ECO:0000259" key="2">
    <source>
        <dbReference type="PROSITE" id="PS50943"/>
    </source>
</evidence>
<keyword evidence="4" id="KW-1185">Reference proteome</keyword>
<evidence type="ECO:0000313" key="4">
    <source>
        <dbReference type="Proteomes" id="UP000284119"/>
    </source>
</evidence>
<dbReference type="InterPro" id="IPR001387">
    <property type="entry name" value="Cro/C1-type_HTH"/>
</dbReference>
<evidence type="ECO:0000313" key="3">
    <source>
        <dbReference type="EMBL" id="RJT12844.1"/>
    </source>
</evidence>
<protein>
    <submittedName>
        <fullName evidence="3">XRE family transcriptional regulator</fullName>
    </submittedName>
</protein>
<evidence type="ECO:0000256" key="1">
    <source>
        <dbReference type="SAM" id="MobiDB-lite"/>
    </source>
</evidence>
<sequence>MGFIVKKAPYTGDTVKDTIEKIRSAQNTEQKNSSEKRTVSNDASSFSLYKSQPRQRVSHLSKPAGISERNETRIAIMKALLLGEMTQGEALKTLRVDVLGLKQDIFAKLTGVSRKTLSEVENDKGNYTSDIINKVFKPFGLQVGLVPTSRHMLSAMFKE</sequence>
<reference evidence="3 4" key="1">
    <citation type="submission" date="2018-09" db="EMBL/GenBank/DDBJ databases">
        <authorList>
            <person name="Le Fleche-Mateos A."/>
        </authorList>
    </citation>
    <scope>NUCLEOTIDE SEQUENCE [LARGE SCALE GENOMIC DNA]</scope>
    <source>
        <strain evidence="3 4">DSM 30078</strain>
    </source>
</reference>
<name>A0ABX9P148_9GAMM</name>
<dbReference type="EMBL" id="RAHG01000005">
    <property type="protein sequence ID" value="RJT12844.1"/>
    <property type="molecule type" value="Genomic_DNA"/>
</dbReference>
<feature type="domain" description="HTH cro/C1-type" evidence="2">
    <location>
        <begin position="91"/>
        <end position="146"/>
    </location>
</feature>
<proteinExistence type="predicted"/>